<evidence type="ECO:0000313" key="3">
    <source>
        <dbReference type="EMBL" id="XCC92989.1"/>
    </source>
</evidence>
<name>A0AAU8AEP1_9RHOB</name>
<sequence>MPPPQQEPTQPRVKRTIKARMQRFLVHVRRRVPPGLRLVLGLLLICGGILGFLPILGFWMLPLGFAVAMLDVMPLYRRGLERGRALRRRDNPDRDPTDPGDDELT</sequence>
<keyword evidence="2" id="KW-0812">Transmembrane</keyword>
<evidence type="ECO:0000256" key="2">
    <source>
        <dbReference type="SAM" id="Phobius"/>
    </source>
</evidence>
<dbReference type="AlphaFoldDB" id="A0AAU8AEP1"/>
<dbReference type="RefSeq" id="WP_353471816.1">
    <property type="nucleotide sequence ID" value="NZ_CP123384.1"/>
</dbReference>
<feature type="compositionally biased region" description="Basic and acidic residues" evidence="1">
    <location>
        <begin position="84"/>
        <end position="97"/>
    </location>
</feature>
<reference evidence="3" key="1">
    <citation type="submission" date="2023-02" db="EMBL/GenBank/DDBJ databases">
        <title>Description and genomic characterization of Salipiger bruguierae sp. nov., isolated from the sediment of mangrove plant Bruguiera sexangula.</title>
        <authorList>
            <person name="Long M."/>
        </authorList>
    </citation>
    <scope>NUCLEOTIDE SEQUENCE</scope>
    <source>
        <strain evidence="3">H15</strain>
    </source>
</reference>
<feature type="transmembrane region" description="Helical" evidence="2">
    <location>
        <begin position="35"/>
        <end position="53"/>
    </location>
</feature>
<proteinExistence type="predicted"/>
<protein>
    <recommendedName>
        <fullName evidence="4">Transmembrane protein (PGPGW)</fullName>
    </recommendedName>
</protein>
<accession>A0AAU8AEP1</accession>
<evidence type="ECO:0000256" key="1">
    <source>
        <dbReference type="SAM" id="MobiDB-lite"/>
    </source>
</evidence>
<gene>
    <name evidence="3" type="ORF">PVT71_10935</name>
</gene>
<keyword evidence="2" id="KW-1133">Transmembrane helix</keyword>
<keyword evidence="2" id="KW-0472">Membrane</keyword>
<feature type="region of interest" description="Disordered" evidence="1">
    <location>
        <begin position="84"/>
        <end position="105"/>
    </location>
</feature>
<organism evidence="3">
    <name type="scientific">Alloyangia sp. H15</name>
    <dbReference type="NCBI Taxonomy" id="3029062"/>
    <lineage>
        <taxon>Bacteria</taxon>
        <taxon>Pseudomonadati</taxon>
        <taxon>Pseudomonadota</taxon>
        <taxon>Alphaproteobacteria</taxon>
        <taxon>Rhodobacterales</taxon>
        <taxon>Roseobacteraceae</taxon>
        <taxon>Alloyangia</taxon>
    </lineage>
</organism>
<evidence type="ECO:0008006" key="4">
    <source>
        <dbReference type="Google" id="ProtNLM"/>
    </source>
</evidence>
<dbReference type="EMBL" id="CP123384">
    <property type="protein sequence ID" value="XCC92989.1"/>
    <property type="molecule type" value="Genomic_DNA"/>
</dbReference>